<dbReference type="PROSITE" id="PS50977">
    <property type="entry name" value="HTH_TETR_2"/>
    <property type="match status" value="1"/>
</dbReference>
<proteinExistence type="predicted"/>
<dbReference type="SUPFAM" id="SSF46689">
    <property type="entry name" value="Homeodomain-like"/>
    <property type="match status" value="1"/>
</dbReference>
<reference evidence="4 5" key="1">
    <citation type="submission" date="2019-07" db="EMBL/GenBank/DDBJ databases">
        <title>Quadrisphaera sp. strain DD2A genome sequencing and assembly.</title>
        <authorList>
            <person name="Kim I."/>
        </authorList>
    </citation>
    <scope>NUCLEOTIDE SEQUENCE [LARGE SCALE GENOMIC DNA]</scope>
    <source>
        <strain evidence="4 5">DD2A</strain>
    </source>
</reference>
<evidence type="ECO:0000313" key="4">
    <source>
        <dbReference type="EMBL" id="TXR52916.1"/>
    </source>
</evidence>
<dbReference type="Pfam" id="PF00440">
    <property type="entry name" value="TetR_N"/>
    <property type="match status" value="1"/>
</dbReference>
<organism evidence="4 5">
    <name type="scientific">Quadrisphaera setariae</name>
    <dbReference type="NCBI Taxonomy" id="2593304"/>
    <lineage>
        <taxon>Bacteria</taxon>
        <taxon>Bacillati</taxon>
        <taxon>Actinomycetota</taxon>
        <taxon>Actinomycetes</taxon>
        <taxon>Kineosporiales</taxon>
        <taxon>Kineosporiaceae</taxon>
        <taxon>Quadrisphaera</taxon>
    </lineage>
</organism>
<dbReference type="AlphaFoldDB" id="A0A5C8Z7T6"/>
<dbReference type="Proteomes" id="UP000321234">
    <property type="component" value="Unassembled WGS sequence"/>
</dbReference>
<sequence length="218" mass="23806">MDGRVPRSYRSPKREADASETRARVLDAAAELFAARGYAATTMKAVAERAGVSVPTVHLQGAKHALLVAALDRAFAGDEGEQLLTDRPELTAVMAEADVDTAFERYLAFLAEANERSAPLVAALSTAARVDPEAQAAYERLEERRWQDMAVGARWFATRGLLDDGDVPTATDLLGHVLAPETYLHFTVARGWDASRYVRWVGHQLRTLREQVAAVEGS</sequence>
<dbReference type="InterPro" id="IPR009057">
    <property type="entry name" value="Homeodomain-like_sf"/>
</dbReference>
<comment type="caution">
    <text evidence="4">The sequence shown here is derived from an EMBL/GenBank/DDBJ whole genome shotgun (WGS) entry which is preliminary data.</text>
</comment>
<dbReference type="InterPro" id="IPR001647">
    <property type="entry name" value="HTH_TetR"/>
</dbReference>
<dbReference type="Gene3D" id="1.10.357.10">
    <property type="entry name" value="Tetracycline Repressor, domain 2"/>
    <property type="match status" value="1"/>
</dbReference>
<accession>A0A5C8Z7T6</accession>
<feature type="DNA-binding region" description="H-T-H motif" evidence="2">
    <location>
        <begin position="42"/>
        <end position="61"/>
    </location>
</feature>
<dbReference type="GO" id="GO:0000976">
    <property type="term" value="F:transcription cis-regulatory region binding"/>
    <property type="evidence" value="ECO:0007669"/>
    <property type="project" value="TreeGrafter"/>
</dbReference>
<dbReference type="PANTHER" id="PTHR30055">
    <property type="entry name" value="HTH-TYPE TRANSCRIPTIONAL REGULATOR RUTR"/>
    <property type="match status" value="1"/>
</dbReference>
<dbReference type="OrthoDB" id="3825402at2"/>
<evidence type="ECO:0000256" key="2">
    <source>
        <dbReference type="PROSITE-ProRule" id="PRU00335"/>
    </source>
</evidence>
<feature type="domain" description="HTH tetR-type" evidence="3">
    <location>
        <begin position="19"/>
        <end position="79"/>
    </location>
</feature>
<dbReference type="PANTHER" id="PTHR30055:SF235">
    <property type="entry name" value="TRANSCRIPTIONAL REGULATORY PROTEIN"/>
    <property type="match status" value="1"/>
</dbReference>
<dbReference type="InterPro" id="IPR050109">
    <property type="entry name" value="HTH-type_TetR-like_transc_reg"/>
</dbReference>
<dbReference type="GO" id="GO:0003700">
    <property type="term" value="F:DNA-binding transcription factor activity"/>
    <property type="evidence" value="ECO:0007669"/>
    <property type="project" value="TreeGrafter"/>
</dbReference>
<evidence type="ECO:0000259" key="3">
    <source>
        <dbReference type="PROSITE" id="PS50977"/>
    </source>
</evidence>
<protein>
    <submittedName>
        <fullName evidence="4">TetR/AcrR family transcriptional regulator</fullName>
    </submittedName>
</protein>
<keyword evidence="5" id="KW-1185">Reference proteome</keyword>
<gene>
    <name evidence="4" type="ORF">FMM08_17635</name>
</gene>
<evidence type="ECO:0000313" key="5">
    <source>
        <dbReference type="Proteomes" id="UP000321234"/>
    </source>
</evidence>
<keyword evidence="1 2" id="KW-0238">DNA-binding</keyword>
<dbReference type="PRINTS" id="PR00455">
    <property type="entry name" value="HTHTETR"/>
</dbReference>
<name>A0A5C8Z7T6_9ACTN</name>
<evidence type="ECO:0000256" key="1">
    <source>
        <dbReference type="ARBA" id="ARBA00023125"/>
    </source>
</evidence>
<dbReference type="EMBL" id="VKAC01000011">
    <property type="protein sequence ID" value="TXR52916.1"/>
    <property type="molecule type" value="Genomic_DNA"/>
</dbReference>